<evidence type="ECO:0000256" key="1">
    <source>
        <dbReference type="ARBA" id="ARBA00001946"/>
    </source>
</evidence>
<dbReference type="GO" id="GO:0006598">
    <property type="term" value="P:polyamine catabolic process"/>
    <property type="evidence" value="ECO:0007669"/>
    <property type="project" value="TreeGrafter"/>
</dbReference>
<dbReference type="PANTHER" id="PTHR43785:SF12">
    <property type="entry name" value="TYPE-1 GLUTAMINE SYNTHETASE 2"/>
    <property type="match status" value="1"/>
</dbReference>
<dbReference type="GO" id="GO:0004356">
    <property type="term" value="F:glutamine synthetase activity"/>
    <property type="evidence" value="ECO:0007669"/>
    <property type="project" value="InterPro"/>
</dbReference>
<evidence type="ECO:0000256" key="3">
    <source>
        <dbReference type="ARBA" id="ARBA00022842"/>
    </source>
</evidence>
<gene>
    <name evidence="7" type="primary">puuA_1</name>
    <name evidence="7" type="ORF">ASD8599_02681</name>
</gene>
<dbReference type="SUPFAM" id="SSF55931">
    <property type="entry name" value="Glutamine synthetase/guanido kinase"/>
    <property type="match status" value="1"/>
</dbReference>
<sequence>MDLGQFQTFRVAACDLNGQMRGKVVPGSYAEKLESGAVRMPLSVLNLDLWGEDIEDSPLVFETGDADGVLRPTGRAPMPVPWLDAQSALVPMSMYTDEGAAFEGDPRHALARVLTRFKARGWTPIAATEMEFTLLDDSGAHPQAPVNPRSGRPLDGSAILSMSQMDAFAPFFDDLYAGAFAMGIPAETAISEAGVGQFEVTMRHGPAMEMADNAWAFKALVRGLARKHAMAATFMAKPYPGDAGNGMHVHVSVVDQDGNNVFDNGGPDGTETMRQAVAGCLAAMPGSSLIFAPHTNSYDRFVAGAHAPTAAAWGYENRTVAVRIPGGPNAARRVEHRTAGGDINPYLLLSAVLGSVMIGIDDQMVPPAPVVGNAYDANLPGLATNLSDAIDAFETDPFMARIFHPQLIDNLIMTKRQELKKMMDVPADQRWKAMLERV</sequence>
<accession>A0A2R8BG02</accession>
<feature type="domain" description="GS catalytic" evidence="6">
    <location>
        <begin position="106"/>
        <end position="438"/>
    </location>
</feature>
<protein>
    <submittedName>
        <fullName evidence="7">Gamma-glutamylputrescine synthetase PuuA</fullName>
        <ecNumber evidence="7">6.3.1.11</ecNumber>
    </submittedName>
</protein>
<dbReference type="EMBL" id="OMOR01000001">
    <property type="protein sequence ID" value="SPH21932.1"/>
    <property type="molecule type" value="Genomic_DNA"/>
</dbReference>
<dbReference type="Proteomes" id="UP000244880">
    <property type="component" value="Unassembled WGS sequence"/>
</dbReference>
<dbReference type="PROSITE" id="PS00181">
    <property type="entry name" value="GLNA_ATP"/>
    <property type="match status" value="1"/>
</dbReference>
<dbReference type="InterPro" id="IPR036651">
    <property type="entry name" value="Gln_synt_N_sf"/>
</dbReference>
<evidence type="ECO:0000256" key="4">
    <source>
        <dbReference type="PROSITE-ProRule" id="PRU01331"/>
    </source>
</evidence>
<evidence type="ECO:0000313" key="8">
    <source>
        <dbReference type="Proteomes" id="UP000244880"/>
    </source>
</evidence>
<dbReference type="Gene3D" id="3.30.590.10">
    <property type="entry name" value="Glutamine synthetase/guanido kinase, catalytic domain"/>
    <property type="match status" value="1"/>
</dbReference>
<keyword evidence="2 7" id="KW-0436">Ligase</keyword>
<dbReference type="OrthoDB" id="9807095at2"/>
<dbReference type="SUPFAM" id="SSF54368">
    <property type="entry name" value="Glutamine synthetase, N-terminal domain"/>
    <property type="match status" value="1"/>
</dbReference>
<dbReference type="GO" id="GO:0006542">
    <property type="term" value="P:glutamine biosynthetic process"/>
    <property type="evidence" value="ECO:0007669"/>
    <property type="project" value="InterPro"/>
</dbReference>
<dbReference type="GO" id="GO:0034024">
    <property type="term" value="F:glutamate-putrescine ligase activity"/>
    <property type="evidence" value="ECO:0007669"/>
    <property type="project" value="UniProtKB-EC"/>
</dbReference>
<dbReference type="RefSeq" id="WP_108828949.1">
    <property type="nucleotide sequence ID" value="NZ_OMOR01000001.1"/>
</dbReference>
<dbReference type="PANTHER" id="PTHR43785">
    <property type="entry name" value="GAMMA-GLUTAMYLPUTRESCINE SYNTHETASE"/>
    <property type="match status" value="1"/>
</dbReference>
<organism evidence="7 8">
    <name type="scientific">Ascidiaceihabitans donghaensis</name>
    <dbReference type="NCBI Taxonomy" id="1510460"/>
    <lineage>
        <taxon>Bacteria</taxon>
        <taxon>Pseudomonadati</taxon>
        <taxon>Pseudomonadota</taxon>
        <taxon>Alphaproteobacteria</taxon>
        <taxon>Rhodobacterales</taxon>
        <taxon>Paracoccaceae</taxon>
        <taxon>Ascidiaceihabitans</taxon>
    </lineage>
</organism>
<evidence type="ECO:0000256" key="2">
    <source>
        <dbReference type="ARBA" id="ARBA00022598"/>
    </source>
</evidence>
<evidence type="ECO:0000256" key="5">
    <source>
        <dbReference type="RuleBase" id="RU000384"/>
    </source>
</evidence>
<dbReference type="Pfam" id="PF00120">
    <property type="entry name" value="Gln-synt_C"/>
    <property type="match status" value="1"/>
</dbReference>
<keyword evidence="3" id="KW-0460">Magnesium</keyword>
<dbReference type="InterPro" id="IPR008146">
    <property type="entry name" value="Gln_synth_cat_dom"/>
</dbReference>
<comment type="cofactor">
    <cofactor evidence="1">
        <name>Mg(2+)</name>
        <dbReference type="ChEBI" id="CHEBI:18420"/>
    </cofactor>
</comment>
<dbReference type="InterPro" id="IPR027303">
    <property type="entry name" value="Gln_synth_gly_rich_site"/>
</dbReference>
<dbReference type="PROSITE" id="PS51987">
    <property type="entry name" value="GS_CATALYTIC"/>
    <property type="match status" value="1"/>
</dbReference>
<comment type="similarity">
    <text evidence="4 5">Belongs to the glutamine synthetase family.</text>
</comment>
<name>A0A2R8BG02_9RHOB</name>
<proteinExistence type="inferred from homology"/>
<reference evidence="7 8" key="1">
    <citation type="submission" date="2018-03" db="EMBL/GenBank/DDBJ databases">
        <authorList>
            <person name="Keele B.F."/>
        </authorList>
    </citation>
    <scope>NUCLEOTIDE SEQUENCE [LARGE SCALE GENOMIC DNA]</scope>
    <source>
        <strain evidence="7 8">CECT 8599</strain>
    </source>
</reference>
<dbReference type="EC" id="6.3.1.11" evidence="7"/>
<evidence type="ECO:0000313" key="7">
    <source>
        <dbReference type="EMBL" id="SPH21932.1"/>
    </source>
</evidence>
<dbReference type="AlphaFoldDB" id="A0A2R8BG02"/>
<evidence type="ECO:0000259" key="6">
    <source>
        <dbReference type="PROSITE" id="PS51987"/>
    </source>
</evidence>
<dbReference type="InterPro" id="IPR014746">
    <property type="entry name" value="Gln_synth/guanido_kin_cat_dom"/>
</dbReference>
<keyword evidence="8" id="KW-1185">Reference proteome</keyword>
<dbReference type="SMART" id="SM01230">
    <property type="entry name" value="Gln-synt_C"/>
    <property type="match status" value="1"/>
</dbReference>